<organism evidence="1 2">
    <name type="scientific">Allocoleopsis franciscana PCC 7113</name>
    <dbReference type="NCBI Taxonomy" id="1173027"/>
    <lineage>
        <taxon>Bacteria</taxon>
        <taxon>Bacillati</taxon>
        <taxon>Cyanobacteriota</taxon>
        <taxon>Cyanophyceae</taxon>
        <taxon>Coleofasciculales</taxon>
        <taxon>Coleofasciculaceae</taxon>
        <taxon>Allocoleopsis</taxon>
        <taxon>Allocoleopsis franciscana</taxon>
    </lineage>
</organism>
<dbReference type="KEGG" id="mic:Mic7113_1578"/>
<dbReference type="Proteomes" id="UP000010471">
    <property type="component" value="Chromosome"/>
</dbReference>
<dbReference type="RefSeq" id="WP_015181608.1">
    <property type="nucleotide sequence ID" value="NC_019738.1"/>
</dbReference>
<sequence length="589" mass="66379">MTYKKVSQLLIFFGMALFLALAVPPIWSKLAQIKPESNVLNSPPAVTSTQAATLPKTMMTNRSLGIGINGFSDYSTQIPFLDAFRTARPWYTICGDEDPACQEQGNNNAEVKLDLDENGWVKSLPKPGTGASYTRVATLLYREIPGAFPTGKYVVLYDGEGKIIYEFESKKIEEESRPGRDVINVTGGGAGICLHILETDPNKTGNYIRNIRVVPEQYEKTFTTQIFNPDWIEKVKGFQTLRFMDWMETNNSPQKEWEDRPKLTNATWQGKGAPVEVMVTLANRLKTDAWFNMPHLATDDYIRKFAQYVKEHLDPQLKAYVEYSNEVWNWQFQQAHYASEQGKAKWGQDLGDAWMQFSGMKAAQVCDIWKKEVFKEASNRVFCVIGTQTAWKGLEEPLLNAPKWVAEGNEPPYKHGIDGLAVTGYFSGGLGKQENLDTVLSWRSDPDGGFGKAFKQLREGGLLKDGDTVPDIISLFEYHSKVAKEKGLKMVAYEGGTHIVGMGGAENNDQLTEFLIAINKHPEMYNTYTMLLNGWKKNGGTLFNHFVDVSKPSKWGSWGALTSLNEKGSPRYNALIDFMKNNPTWWPRE</sequence>
<name>K9WD43_9CYAN</name>
<evidence type="ECO:0008006" key="3">
    <source>
        <dbReference type="Google" id="ProtNLM"/>
    </source>
</evidence>
<dbReference type="AlphaFoldDB" id="K9WD43"/>
<evidence type="ECO:0000313" key="2">
    <source>
        <dbReference type="Proteomes" id="UP000010471"/>
    </source>
</evidence>
<reference evidence="1 2" key="1">
    <citation type="submission" date="2012-06" db="EMBL/GenBank/DDBJ databases">
        <title>Finished chromosome of genome of Microcoleus sp. PCC 7113.</title>
        <authorList>
            <consortium name="US DOE Joint Genome Institute"/>
            <person name="Gugger M."/>
            <person name="Coursin T."/>
            <person name="Rippka R."/>
            <person name="Tandeau De Marsac N."/>
            <person name="Huntemann M."/>
            <person name="Wei C.-L."/>
            <person name="Han J."/>
            <person name="Detter J.C."/>
            <person name="Han C."/>
            <person name="Tapia R."/>
            <person name="Chen A."/>
            <person name="Kyrpides N."/>
            <person name="Mavromatis K."/>
            <person name="Markowitz V."/>
            <person name="Szeto E."/>
            <person name="Ivanova N."/>
            <person name="Pagani I."/>
            <person name="Pati A."/>
            <person name="Goodwin L."/>
            <person name="Nordberg H.P."/>
            <person name="Cantor M.N."/>
            <person name="Hua S.X."/>
            <person name="Woyke T."/>
            <person name="Kerfeld C.A."/>
        </authorList>
    </citation>
    <scope>NUCLEOTIDE SEQUENCE [LARGE SCALE GENOMIC DNA]</scope>
    <source>
        <strain evidence="1 2">PCC 7113</strain>
    </source>
</reference>
<protein>
    <recommendedName>
        <fullName evidence="3">Cellulose-binding domain-containing protein</fullName>
    </recommendedName>
</protein>
<dbReference type="HOGENOM" id="CLU_018941_1_0_3"/>
<accession>K9WD43</accession>
<evidence type="ECO:0000313" key="1">
    <source>
        <dbReference type="EMBL" id="AFZ17452.1"/>
    </source>
</evidence>
<dbReference type="eggNOG" id="COG1028">
    <property type="taxonomic scope" value="Bacteria"/>
</dbReference>
<dbReference type="EMBL" id="CP003630">
    <property type="protein sequence ID" value="AFZ17452.1"/>
    <property type="molecule type" value="Genomic_DNA"/>
</dbReference>
<dbReference type="PATRIC" id="fig|1173027.3.peg.1751"/>
<dbReference type="OrthoDB" id="7783360at2"/>
<proteinExistence type="predicted"/>
<gene>
    <name evidence="1" type="ORF">Mic7113_1578</name>
</gene>
<keyword evidence="2" id="KW-1185">Reference proteome</keyword>
<dbReference type="STRING" id="1173027.Mic7113_1578"/>